<dbReference type="PRINTS" id="PR01438">
    <property type="entry name" value="UNVRSLSTRESS"/>
</dbReference>
<evidence type="ECO:0000313" key="4">
    <source>
        <dbReference type="Proteomes" id="UP001611383"/>
    </source>
</evidence>
<dbReference type="EMBL" id="CP043494">
    <property type="protein sequence ID" value="WNG51457.1"/>
    <property type="molecule type" value="Genomic_DNA"/>
</dbReference>
<protein>
    <submittedName>
        <fullName evidence="3">Universal stress protein</fullName>
    </submittedName>
</protein>
<keyword evidence="4" id="KW-1185">Reference proteome</keyword>
<accession>A0ABY9X7T2</accession>
<dbReference type="InterPro" id="IPR006016">
    <property type="entry name" value="UspA"/>
</dbReference>
<dbReference type="CDD" id="cd00293">
    <property type="entry name" value="USP-like"/>
    <property type="match status" value="1"/>
</dbReference>
<dbReference type="PANTHER" id="PTHR46268">
    <property type="entry name" value="STRESS RESPONSE PROTEIN NHAX"/>
    <property type="match status" value="1"/>
</dbReference>
<sequence>MSGPGGSEMRRILVAVDSTDVAREAARMALDLGGRVNARVTLVHVLPPSIAEGETADFAAFERACEDYASGLLAEMRQLTGRSGPQTEVTVLHGEPAEAISKAAEAEDVDLVIVGTRARGALARTLMGSVADTLLRQCPKPLMVVPEAPK</sequence>
<dbReference type="PANTHER" id="PTHR46268:SF6">
    <property type="entry name" value="UNIVERSAL STRESS PROTEIN UP12"/>
    <property type="match status" value="1"/>
</dbReference>
<dbReference type="Pfam" id="PF00582">
    <property type="entry name" value="Usp"/>
    <property type="match status" value="1"/>
</dbReference>
<gene>
    <name evidence="3" type="ORF">F0U60_50525</name>
</gene>
<name>A0ABY9X7T2_9BACT</name>
<comment type="similarity">
    <text evidence="1">Belongs to the universal stress protein A family.</text>
</comment>
<evidence type="ECO:0000313" key="3">
    <source>
        <dbReference type="EMBL" id="WNG51457.1"/>
    </source>
</evidence>
<dbReference type="SUPFAM" id="SSF52402">
    <property type="entry name" value="Adenine nucleotide alpha hydrolases-like"/>
    <property type="match status" value="1"/>
</dbReference>
<feature type="domain" description="UspA" evidence="2">
    <location>
        <begin position="9"/>
        <end position="146"/>
    </location>
</feature>
<organism evidence="3 4">
    <name type="scientific">Archangium minus</name>
    <dbReference type="NCBI Taxonomy" id="83450"/>
    <lineage>
        <taxon>Bacteria</taxon>
        <taxon>Pseudomonadati</taxon>
        <taxon>Myxococcota</taxon>
        <taxon>Myxococcia</taxon>
        <taxon>Myxococcales</taxon>
        <taxon>Cystobacterineae</taxon>
        <taxon>Archangiaceae</taxon>
        <taxon>Archangium</taxon>
    </lineage>
</organism>
<reference evidence="3 4" key="1">
    <citation type="submission" date="2019-08" db="EMBL/GenBank/DDBJ databases">
        <title>Archangium and Cystobacter genomes.</title>
        <authorList>
            <person name="Chen I.-C.K."/>
            <person name="Wielgoss S."/>
        </authorList>
    </citation>
    <scope>NUCLEOTIDE SEQUENCE [LARGE SCALE GENOMIC DNA]</scope>
    <source>
        <strain evidence="3 4">Cbm 6</strain>
    </source>
</reference>
<evidence type="ECO:0000259" key="2">
    <source>
        <dbReference type="Pfam" id="PF00582"/>
    </source>
</evidence>
<dbReference type="Proteomes" id="UP001611383">
    <property type="component" value="Chromosome"/>
</dbReference>
<dbReference type="InterPro" id="IPR006015">
    <property type="entry name" value="Universal_stress_UspA"/>
</dbReference>
<dbReference type="Gene3D" id="3.40.50.620">
    <property type="entry name" value="HUPs"/>
    <property type="match status" value="1"/>
</dbReference>
<evidence type="ECO:0000256" key="1">
    <source>
        <dbReference type="ARBA" id="ARBA00008791"/>
    </source>
</evidence>
<dbReference type="InterPro" id="IPR014729">
    <property type="entry name" value="Rossmann-like_a/b/a_fold"/>
</dbReference>
<proteinExistence type="inferred from homology"/>